<dbReference type="EMBL" id="BK015571">
    <property type="protein sequence ID" value="DAE13869.1"/>
    <property type="molecule type" value="Genomic_DNA"/>
</dbReference>
<proteinExistence type="predicted"/>
<name>A0A8S5Q5B8_9CAUD</name>
<accession>A0A8S5Q5B8</accession>
<sequence length="62" mass="7243">MSKQVYTAKDISEILGVSESKSYQYIRQMNKELEEKGFLICRGRVPVVYFQERFFGTKTVGE</sequence>
<organism evidence="1">
    <name type="scientific">Myoviridae sp. ctAys2</name>
    <dbReference type="NCBI Taxonomy" id="2825044"/>
    <lineage>
        <taxon>Viruses</taxon>
        <taxon>Duplodnaviria</taxon>
        <taxon>Heunggongvirae</taxon>
        <taxon>Uroviricota</taxon>
        <taxon>Caudoviricetes</taxon>
    </lineage>
</organism>
<evidence type="ECO:0000313" key="1">
    <source>
        <dbReference type="EMBL" id="DAE13869.1"/>
    </source>
</evidence>
<protein>
    <submittedName>
        <fullName evidence="1">DNA binding protein</fullName>
    </submittedName>
</protein>
<reference evidence="1" key="1">
    <citation type="journal article" date="2021" name="Proc. Natl. Acad. Sci. U.S.A.">
        <title>A Catalog of Tens of Thousands of Viruses from Human Metagenomes Reveals Hidden Associations with Chronic Diseases.</title>
        <authorList>
            <person name="Tisza M.J."/>
            <person name="Buck C.B."/>
        </authorList>
    </citation>
    <scope>NUCLEOTIDE SEQUENCE</scope>
    <source>
        <strain evidence="1">CtAys2</strain>
    </source>
</reference>